<evidence type="ECO:0000313" key="2">
    <source>
        <dbReference type="EMBL" id="MFD1031568.1"/>
    </source>
</evidence>
<dbReference type="EMBL" id="JBHTKI010000012">
    <property type="protein sequence ID" value="MFD1031568.1"/>
    <property type="molecule type" value="Genomic_DNA"/>
</dbReference>
<feature type="transmembrane region" description="Helical" evidence="1">
    <location>
        <begin position="7"/>
        <end position="24"/>
    </location>
</feature>
<keyword evidence="3" id="KW-1185">Reference proteome</keyword>
<keyword evidence="1" id="KW-0472">Membrane</keyword>
<feature type="transmembrane region" description="Helical" evidence="1">
    <location>
        <begin position="105"/>
        <end position="126"/>
    </location>
</feature>
<keyword evidence="1" id="KW-1133">Transmembrane helix</keyword>
<keyword evidence="1" id="KW-0812">Transmembrane</keyword>
<sequence length="231" mass="25781">MKSRKVLTILLGLGSIALIGNLIYRFSVGLTVGFTELLITSLFFFYFLFTITWGSRKKNKDGILPSEELGKAIEKRSASLSYSLLVSILFIGLIIEGIVTGTVNVSLMVIFGLALILPALMAYIIAQTYQITPNIVGRTVNRISEMNENISQKAKRRLSWISAFLMGLFIIPPLFDESRGFYDLLVYLFGEPGSGNFNLFPYLFMAVIIALLCYGIFQIEARSKEGSKEEN</sequence>
<proteinExistence type="predicted"/>
<protein>
    <submittedName>
        <fullName evidence="2">Uncharacterized protein</fullName>
    </submittedName>
</protein>
<feature type="transmembrane region" description="Helical" evidence="1">
    <location>
        <begin position="199"/>
        <end position="217"/>
    </location>
</feature>
<feature type="transmembrane region" description="Helical" evidence="1">
    <location>
        <begin position="158"/>
        <end position="175"/>
    </location>
</feature>
<evidence type="ECO:0000313" key="3">
    <source>
        <dbReference type="Proteomes" id="UP001597109"/>
    </source>
</evidence>
<organism evidence="2 3">
    <name type="scientific">Metaplanococcus flavidus</name>
    <dbReference type="NCBI Taxonomy" id="569883"/>
    <lineage>
        <taxon>Bacteria</taxon>
        <taxon>Bacillati</taxon>
        <taxon>Bacillota</taxon>
        <taxon>Bacilli</taxon>
        <taxon>Bacillales</taxon>
        <taxon>Caryophanaceae</taxon>
        <taxon>Metaplanococcus</taxon>
    </lineage>
</organism>
<reference evidence="3" key="1">
    <citation type="journal article" date="2019" name="Int. J. Syst. Evol. Microbiol.">
        <title>The Global Catalogue of Microorganisms (GCM) 10K type strain sequencing project: providing services to taxonomists for standard genome sequencing and annotation.</title>
        <authorList>
            <consortium name="The Broad Institute Genomics Platform"/>
            <consortium name="The Broad Institute Genome Sequencing Center for Infectious Disease"/>
            <person name="Wu L."/>
            <person name="Ma J."/>
        </authorList>
    </citation>
    <scope>NUCLEOTIDE SEQUENCE [LARGE SCALE GENOMIC DNA]</scope>
    <source>
        <strain evidence="3">CCUG 56756</strain>
    </source>
</reference>
<comment type="caution">
    <text evidence="2">The sequence shown here is derived from an EMBL/GenBank/DDBJ whole genome shotgun (WGS) entry which is preliminary data.</text>
</comment>
<dbReference type="Proteomes" id="UP001597109">
    <property type="component" value="Unassembled WGS sequence"/>
</dbReference>
<name>A0ABW3LAB8_9BACL</name>
<dbReference type="RefSeq" id="WP_144840061.1">
    <property type="nucleotide sequence ID" value="NZ_JBHTKI010000012.1"/>
</dbReference>
<feature type="transmembrane region" description="Helical" evidence="1">
    <location>
        <begin position="80"/>
        <end position="99"/>
    </location>
</feature>
<feature type="transmembrane region" description="Helical" evidence="1">
    <location>
        <begin position="30"/>
        <end position="49"/>
    </location>
</feature>
<evidence type="ECO:0000256" key="1">
    <source>
        <dbReference type="SAM" id="Phobius"/>
    </source>
</evidence>
<gene>
    <name evidence="2" type="ORF">ACFQ1X_09020</name>
</gene>
<accession>A0ABW3LAB8</accession>